<feature type="modified residue" description="N6-(pyridoxal phosphate)lysine" evidence="8">
    <location>
        <position position="67"/>
    </location>
</feature>
<dbReference type="GO" id="GO:0004586">
    <property type="term" value="F:ornithine decarboxylase activity"/>
    <property type="evidence" value="ECO:0007669"/>
    <property type="project" value="UniProtKB-EC"/>
</dbReference>
<dbReference type="CDD" id="cd00622">
    <property type="entry name" value="PLPDE_III_ODC"/>
    <property type="match status" value="1"/>
</dbReference>
<dbReference type="GO" id="GO:0005737">
    <property type="term" value="C:cytoplasm"/>
    <property type="evidence" value="ECO:0007669"/>
    <property type="project" value="TreeGrafter"/>
</dbReference>
<dbReference type="SUPFAM" id="SSF51419">
    <property type="entry name" value="PLP-binding barrel"/>
    <property type="match status" value="1"/>
</dbReference>
<name>A0A1C3EJC5_9PLAN</name>
<evidence type="ECO:0000256" key="7">
    <source>
        <dbReference type="ARBA" id="ARBA00049127"/>
    </source>
</evidence>
<dbReference type="GO" id="GO:0033387">
    <property type="term" value="P:putrescine biosynthetic process from arginine, via ornithine"/>
    <property type="evidence" value="ECO:0007669"/>
    <property type="project" value="TreeGrafter"/>
</dbReference>
<accession>A0A1C3EJC5</accession>
<evidence type="ECO:0000313" key="10">
    <source>
        <dbReference type="EMBL" id="ODA33341.1"/>
    </source>
</evidence>
<dbReference type="InterPro" id="IPR002433">
    <property type="entry name" value="Orn_de-COase"/>
</dbReference>
<comment type="pathway">
    <text evidence="5">Amine and polyamine biosynthesis; putrescine biosynthesis via L-ornithine pathway; putrescine from L-ornithine: step 1/1.</text>
</comment>
<evidence type="ECO:0000259" key="9">
    <source>
        <dbReference type="Pfam" id="PF02784"/>
    </source>
</evidence>
<feature type="domain" description="Orn/DAP/Arg decarboxylase 2 N-terminal" evidence="9">
    <location>
        <begin position="46"/>
        <end position="279"/>
    </location>
</feature>
<dbReference type="PANTHER" id="PTHR11482:SF6">
    <property type="entry name" value="ORNITHINE DECARBOXYLASE 1-RELATED"/>
    <property type="match status" value="1"/>
</dbReference>
<dbReference type="EMBL" id="LYDR01000055">
    <property type="protein sequence ID" value="ODA33341.1"/>
    <property type="molecule type" value="Genomic_DNA"/>
</dbReference>
<dbReference type="STRING" id="1841610.A6X21_18760"/>
<keyword evidence="4" id="KW-0456">Lyase</keyword>
<keyword evidence="11" id="KW-1185">Reference proteome</keyword>
<sequence>MAAILDDRTASAVGYRVAEPVVSFEQAKELAAEYGTPLMCVSRSVVARNYEILQAGLPGVELFYAAKSNPDLTILRTLRKLGGSVDICSVGELKAALQAGFTPEQMLHTHPCKTVDNLMTCYEAGVRLFVYDNATELKKVHRLTPDVGLLLRVAMSSASSMINLSAKFGCAPGEAVELLRQARELGMNVRGISFHVGSQTLEPGDYDRALAKVRQIFDDAACEGIDLEILDIGGGMPAPYREAIISLETYCDIVRQSLEMHFGDLPVRVIAEPGRVISADTQTLITSVIGKSVRPNGATQYIIDDGLYGSFSGKVYDHTDFNLMAENHLDRPCFPCVVAGPTCDSTDVVSRDQELPNLEIGELILVPSMGSYTNASGSTFNGLDLVKAIGVE</sequence>
<feature type="active site" description="Proton donor" evidence="8">
    <location>
        <position position="343"/>
    </location>
</feature>
<evidence type="ECO:0000256" key="6">
    <source>
        <dbReference type="ARBA" id="ARBA00034138"/>
    </source>
</evidence>
<evidence type="ECO:0000256" key="4">
    <source>
        <dbReference type="ARBA" id="ARBA00023239"/>
    </source>
</evidence>
<dbReference type="InterPro" id="IPR022653">
    <property type="entry name" value="De-COase2_pyr-phos_BS"/>
</dbReference>
<dbReference type="AlphaFoldDB" id="A0A1C3EJC5"/>
<evidence type="ECO:0000256" key="8">
    <source>
        <dbReference type="PIRSR" id="PIRSR600183-50"/>
    </source>
</evidence>
<dbReference type="EC" id="4.1.1.17" evidence="6"/>
<dbReference type="OrthoDB" id="9802241at2"/>
<dbReference type="Pfam" id="PF02784">
    <property type="entry name" value="Orn_Arg_deC_N"/>
    <property type="match status" value="1"/>
</dbReference>
<dbReference type="Proteomes" id="UP000094828">
    <property type="component" value="Unassembled WGS sequence"/>
</dbReference>
<dbReference type="RefSeq" id="WP_068846898.1">
    <property type="nucleotide sequence ID" value="NZ_LYDR01000055.1"/>
</dbReference>
<reference evidence="10 11" key="1">
    <citation type="submission" date="2016-05" db="EMBL/GenBank/DDBJ databases">
        <title>Genomic and physiological characterization of Planctopirus sp. isolated from fresh water lake.</title>
        <authorList>
            <person name="Subhash Y."/>
            <person name="Ramana C."/>
        </authorList>
    </citation>
    <scope>NUCLEOTIDE SEQUENCE [LARGE SCALE GENOMIC DNA]</scope>
    <source>
        <strain evidence="10 11">JC280</strain>
    </source>
</reference>
<comment type="caution">
    <text evidence="10">The sequence shown here is derived from an EMBL/GenBank/DDBJ whole genome shotgun (WGS) entry which is preliminary data.</text>
</comment>
<dbReference type="Gene3D" id="3.20.20.10">
    <property type="entry name" value="Alanine racemase"/>
    <property type="match status" value="1"/>
</dbReference>
<dbReference type="Gene3D" id="2.40.37.10">
    <property type="entry name" value="Lyase, Ornithine Decarboxylase, Chain A, domain 1"/>
    <property type="match status" value="1"/>
</dbReference>
<comment type="similarity">
    <text evidence="2">Belongs to the Orn/Lys/Arg decarboxylase class-II family.</text>
</comment>
<evidence type="ECO:0000313" key="11">
    <source>
        <dbReference type="Proteomes" id="UP000094828"/>
    </source>
</evidence>
<keyword evidence="3 8" id="KW-0663">Pyridoxal phosphate</keyword>
<dbReference type="InterPro" id="IPR022644">
    <property type="entry name" value="De-COase2_N"/>
</dbReference>
<dbReference type="InterPro" id="IPR029066">
    <property type="entry name" value="PLP-binding_barrel"/>
</dbReference>
<dbReference type="InterPro" id="IPR009006">
    <property type="entry name" value="Ala_racemase/Decarboxylase_C"/>
</dbReference>
<organism evidence="10 11">
    <name type="scientific">Planctopirus hydrillae</name>
    <dbReference type="NCBI Taxonomy" id="1841610"/>
    <lineage>
        <taxon>Bacteria</taxon>
        <taxon>Pseudomonadati</taxon>
        <taxon>Planctomycetota</taxon>
        <taxon>Planctomycetia</taxon>
        <taxon>Planctomycetales</taxon>
        <taxon>Planctomycetaceae</taxon>
        <taxon>Planctopirus</taxon>
    </lineage>
</organism>
<comment type="catalytic activity">
    <reaction evidence="7">
        <text>L-ornithine + H(+) = putrescine + CO2</text>
        <dbReference type="Rhea" id="RHEA:22964"/>
        <dbReference type="ChEBI" id="CHEBI:15378"/>
        <dbReference type="ChEBI" id="CHEBI:16526"/>
        <dbReference type="ChEBI" id="CHEBI:46911"/>
        <dbReference type="ChEBI" id="CHEBI:326268"/>
        <dbReference type="EC" id="4.1.1.17"/>
    </reaction>
</comment>
<dbReference type="InterPro" id="IPR000183">
    <property type="entry name" value="Orn/DAP/Arg_de-COase"/>
</dbReference>
<gene>
    <name evidence="10" type="ORF">A6X21_18760</name>
</gene>
<comment type="cofactor">
    <cofactor evidence="1 8">
        <name>pyridoxal 5'-phosphate</name>
        <dbReference type="ChEBI" id="CHEBI:597326"/>
    </cofactor>
</comment>
<dbReference type="FunFam" id="3.20.20.10:FF:000008">
    <property type="entry name" value="Ornithine decarboxylase"/>
    <property type="match status" value="1"/>
</dbReference>
<dbReference type="PRINTS" id="PR01179">
    <property type="entry name" value="ODADCRBXLASE"/>
</dbReference>
<dbReference type="PANTHER" id="PTHR11482">
    <property type="entry name" value="ARGININE/DIAMINOPIMELATE/ORNITHINE DECARBOXYLASE"/>
    <property type="match status" value="1"/>
</dbReference>
<evidence type="ECO:0000256" key="2">
    <source>
        <dbReference type="ARBA" id="ARBA00008872"/>
    </source>
</evidence>
<dbReference type="PROSITE" id="PS00879">
    <property type="entry name" value="ODR_DC_2_2"/>
    <property type="match status" value="1"/>
</dbReference>
<evidence type="ECO:0000256" key="3">
    <source>
        <dbReference type="ARBA" id="ARBA00022898"/>
    </source>
</evidence>
<dbReference type="PROSITE" id="PS00878">
    <property type="entry name" value="ODR_DC_2_1"/>
    <property type="match status" value="1"/>
</dbReference>
<dbReference type="SUPFAM" id="SSF50621">
    <property type="entry name" value="Alanine racemase C-terminal domain-like"/>
    <property type="match status" value="1"/>
</dbReference>
<protein>
    <recommendedName>
        <fullName evidence="6">ornithine decarboxylase</fullName>
        <ecNumber evidence="6">4.1.1.17</ecNumber>
    </recommendedName>
</protein>
<dbReference type="InterPro" id="IPR022657">
    <property type="entry name" value="De-COase2_CS"/>
</dbReference>
<proteinExistence type="inferred from homology"/>
<evidence type="ECO:0000256" key="5">
    <source>
        <dbReference type="ARBA" id="ARBA00034115"/>
    </source>
</evidence>
<evidence type="ECO:0000256" key="1">
    <source>
        <dbReference type="ARBA" id="ARBA00001933"/>
    </source>
</evidence>
<dbReference type="PRINTS" id="PR01182">
    <property type="entry name" value="ORNDCRBXLASE"/>
</dbReference>